<name>A0A8E2JQ51_9PEZI</name>
<dbReference type="InterPro" id="IPR001917">
    <property type="entry name" value="Aminotrans_II_pyridoxalP_BS"/>
</dbReference>
<feature type="compositionally biased region" description="Acidic residues" evidence="12">
    <location>
        <begin position="648"/>
        <end position="658"/>
    </location>
</feature>
<dbReference type="InterPro" id="IPR015421">
    <property type="entry name" value="PyrdxlP-dep_Trfase_major"/>
</dbReference>
<feature type="compositionally biased region" description="Basic and acidic residues" evidence="12">
    <location>
        <begin position="517"/>
        <end position="612"/>
    </location>
</feature>
<evidence type="ECO:0000256" key="5">
    <source>
        <dbReference type="ARBA" id="ARBA00022576"/>
    </source>
</evidence>
<feature type="compositionally biased region" description="Basic and acidic residues" evidence="12">
    <location>
        <begin position="676"/>
        <end position="706"/>
    </location>
</feature>
<evidence type="ECO:0000256" key="8">
    <source>
        <dbReference type="ARBA" id="ARBA00022898"/>
    </source>
</evidence>
<evidence type="ECO:0000259" key="13">
    <source>
        <dbReference type="Pfam" id="PF00155"/>
    </source>
</evidence>
<gene>
    <name evidence="14" type="ORF">AOQ84DRAFT_390970</name>
</gene>
<keyword evidence="6" id="KW-0028">Amino-acid biosynthesis</keyword>
<proteinExistence type="inferred from homology"/>
<keyword evidence="9" id="KW-0368">Histidine biosynthesis</keyword>
<dbReference type="PANTHER" id="PTHR42885:SF2">
    <property type="entry name" value="HISTIDINOL-PHOSPHATE AMINOTRANSFERASE"/>
    <property type="match status" value="1"/>
</dbReference>
<dbReference type="InterPro" id="IPR015422">
    <property type="entry name" value="PyrdxlP-dep_Trfase_small"/>
</dbReference>
<dbReference type="Gene3D" id="3.40.640.10">
    <property type="entry name" value="Type I PLP-dependent aspartate aminotransferase-like (Major domain)"/>
    <property type="match status" value="1"/>
</dbReference>
<reference evidence="14 15" key="1">
    <citation type="journal article" date="2016" name="Nat. Commun.">
        <title>Ectomycorrhizal ecology is imprinted in the genome of the dominant symbiotic fungus Cenococcum geophilum.</title>
        <authorList>
            <consortium name="DOE Joint Genome Institute"/>
            <person name="Peter M."/>
            <person name="Kohler A."/>
            <person name="Ohm R.A."/>
            <person name="Kuo A."/>
            <person name="Krutzmann J."/>
            <person name="Morin E."/>
            <person name="Arend M."/>
            <person name="Barry K.W."/>
            <person name="Binder M."/>
            <person name="Choi C."/>
            <person name="Clum A."/>
            <person name="Copeland A."/>
            <person name="Grisel N."/>
            <person name="Haridas S."/>
            <person name="Kipfer T."/>
            <person name="LaButti K."/>
            <person name="Lindquist E."/>
            <person name="Lipzen A."/>
            <person name="Maire R."/>
            <person name="Meier B."/>
            <person name="Mihaltcheva S."/>
            <person name="Molinier V."/>
            <person name="Murat C."/>
            <person name="Poggeler S."/>
            <person name="Quandt C.A."/>
            <person name="Sperisen C."/>
            <person name="Tritt A."/>
            <person name="Tisserant E."/>
            <person name="Crous P.W."/>
            <person name="Henrissat B."/>
            <person name="Nehls U."/>
            <person name="Egli S."/>
            <person name="Spatafora J.W."/>
            <person name="Grigoriev I.V."/>
            <person name="Martin F.M."/>
        </authorList>
    </citation>
    <scope>NUCLEOTIDE SEQUENCE [LARGE SCALE GENOMIC DNA]</scope>
    <source>
        <strain evidence="14 15">CBS 207.34</strain>
    </source>
</reference>
<evidence type="ECO:0000256" key="9">
    <source>
        <dbReference type="ARBA" id="ARBA00023102"/>
    </source>
</evidence>
<dbReference type="Proteomes" id="UP000250140">
    <property type="component" value="Unassembled WGS sequence"/>
</dbReference>
<comment type="catalytic activity">
    <reaction evidence="11">
        <text>L-histidinol phosphate + 2-oxoglutarate = 3-(imidazol-4-yl)-2-oxopropyl phosphate + L-glutamate</text>
        <dbReference type="Rhea" id="RHEA:23744"/>
        <dbReference type="ChEBI" id="CHEBI:16810"/>
        <dbReference type="ChEBI" id="CHEBI:29985"/>
        <dbReference type="ChEBI" id="CHEBI:57766"/>
        <dbReference type="ChEBI" id="CHEBI:57980"/>
        <dbReference type="EC" id="2.6.1.9"/>
    </reaction>
</comment>
<dbReference type="OrthoDB" id="2015537at2759"/>
<dbReference type="GO" id="GO:0030170">
    <property type="term" value="F:pyridoxal phosphate binding"/>
    <property type="evidence" value="ECO:0007669"/>
    <property type="project" value="InterPro"/>
</dbReference>
<dbReference type="EMBL" id="KV750329">
    <property type="protein sequence ID" value="OCL05282.1"/>
    <property type="molecule type" value="Genomic_DNA"/>
</dbReference>
<evidence type="ECO:0000256" key="7">
    <source>
        <dbReference type="ARBA" id="ARBA00022679"/>
    </source>
</evidence>
<evidence type="ECO:0000256" key="3">
    <source>
        <dbReference type="ARBA" id="ARBA00008392"/>
    </source>
</evidence>
<keyword evidence="5 14" id="KW-0032">Aminotransferase</keyword>
<evidence type="ECO:0000256" key="12">
    <source>
        <dbReference type="SAM" id="MobiDB-lite"/>
    </source>
</evidence>
<evidence type="ECO:0000256" key="6">
    <source>
        <dbReference type="ARBA" id="ARBA00022605"/>
    </source>
</evidence>
<dbReference type="Pfam" id="PF00155">
    <property type="entry name" value="Aminotran_1_2"/>
    <property type="match status" value="1"/>
</dbReference>
<dbReference type="InterPro" id="IPR015424">
    <property type="entry name" value="PyrdxlP-dep_Trfase"/>
</dbReference>
<keyword evidence="8" id="KW-0663">Pyridoxal phosphate</keyword>
<feature type="compositionally biased region" description="Basic and acidic residues" evidence="12">
    <location>
        <begin position="470"/>
        <end position="494"/>
    </location>
</feature>
<accession>A0A8E2JQ51</accession>
<evidence type="ECO:0000313" key="14">
    <source>
        <dbReference type="EMBL" id="OCL05282.1"/>
    </source>
</evidence>
<evidence type="ECO:0000256" key="2">
    <source>
        <dbReference type="ARBA" id="ARBA00005011"/>
    </source>
</evidence>
<evidence type="ECO:0000256" key="11">
    <source>
        <dbReference type="ARBA" id="ARBA00047481"/>
    </source>
</evidence>
<keyword evidence="15" id="KW-1185">Reference proteome</keyword>
<keyword evidence="7 14" id="KW-0808">Transferase</keyword>
<dbReference type="EC" id="2.6.1.9" evidence="4"/>
<evidence type="ECO:0000256" key="1">
    <source>
        <dbReference type="ARBA" id="ARBA00001933"/>
    </source>
</evidence>
<feature type="region of interest" description="Disordered" evidence="12">
    <location>
        <begin position="510"/>
        <end position="724"/>
    </location>
</feature>
<feature type="compositionally biased region" description="Acidic residues" evidence="12">
    <location>
        <begin position="613"/>
        <end position="628"/>
    </location>
</feature>
<dbReference type="PROSITE" id="PS00599">
    <property type="entry name" value="AA_TRANSFER_CLASS_2"/>
    <property type="match status" value="1"/>
</dbReference>
<evidence type="ECO:0000256" key="4">
    <source>
        <dbReference type="ARBA" id="ARBA00012748"/>
    </source>
</evidence>
<dbReference type="GO" id="GO:0004400">
    <property type="term" value="F:histidinol-phosphate transaminase activity"/>
    <property type="evidence" value="ECO:0007669"/>
    <property type="project" value="UniProtKB-EC"/>
</dbReference>
<comment type="pathway">
    <text evidence="2">Amino-acid biosynthesis; L-histidine biosynthesis; L-histidine from 5-phospho-alpha-D-ribose 1-diphosphate: step 7/9.</text>
</comment>
<dbReference type="CDD" id="cd00609">
    <property type="entry name" value="AAT_like"/>
    <property type="match status" value="1"/>
</dbReference>
<evidence type="ECO:0000256" key="10">
    <source>
        <dbReference type="ARBA" id="ARBA00030262"/>
    </source>
</evidence>
<dbReference type="InterPro" id="IPR005861">
    <property type="entry name" value="HisP_aminotrans"/>
</dbReference>
<sequence>MEPKKNAFDLSKCARPNILALEPYRCARDDYKDNGKNILLDANENAYGPGLALNTKTKPTEATVNGTANGALNGVVNGDLSHEDGVGVDLLGLNRYPDPHQIPLKELLCKLRNTHTHTPKDLTPDNLFVGVGSDEAIDALLRCFCIPGRDQILTCPPTYGMYSVSAQVNDISIVKVPLIGPGFILDVGAITAALTTNPTIKLVYLCSPGNPTGQLLSKASLKAILEHPSWNGVLVLDEAYIDFAPAGSSLAEWTLEWPNLVVMQTLSKAFGLAGIRLGAAFTSPPIARLLNALKAPYNVSNPSSQLARAALMPPSLRVMQAKRDLIVKQRDRLLRELPRIPGIGRFLGGTDANFLLVEMLDLPRDMGGTPCNVTALRVYEKLAVDKGVVVRFRGREEGCEGCLRVTVGTEKEVDRFLKEIRNVLEIIYISRNYAPVNGVVKPAEDKAVVVGGMEEAKEQANGGAGEEAMEEAREEAKVEEKPEVNDLGEEKEMPEVDRMVEDLTPMSEIGLQEGEEPTTKEVEEEGAHEGEVHERGVQEDEVQEKEAMEAEMREAEMREAERREAELREEELRDAELRDSELRDAESRDAVLKEKLREELKEVVSERVKQKDEEAEAEAEYAEEEEPKGEEPKEKEAEEEAEDMIKEDTDEEEADDVIEDKMDDMVKEETDEETDKETNEKTNAEMEEETKEKLKEAKEEKAKQADLTEDEEERREIEASDIIP</sequence>
<dbReference type="GO" id="GO:0000105">
    <property type="term" value="P:L-histidine biosynthetic process"/>
    <property type="evidence" value="ECO:0007669"/>
    <property type="project" value="UniProtKB-KW"/>
</dbReference>
<organism evidence="14 15">
    <name type="scientific">Glonium stellatum</name>
    <dbReference type="NCBI Taxonomy" id="574774"/>
    <lineage>
        <taxon>Eukaryota</taxon>
        <taxon>Fungi</taxon>
        <taxon>Dikarya</taxon>
        <taxon>Ascomycota</taxon>
        <taxon>Pezizomycotina</taxon>
        <taxon>Dothideomycetes</taxon>
        <taxon>Pleosporomycetidae</taxon>
        <taxon>Gloniales</taxon>
        <taxon>Gloniaceae</taxon>
        <taxon>Glonium</taxon>
    </lineage>
</organism>
<evidence type="ECO:0000313" key="15">
    <source>
        <dbReference type="Proteomes" id="UP000250140"/>
    </source>
</evidence>
<feature type="domain" description="Aminotransferase class I/classII large" evidence="13">
    <location>
        <begin position="93"/>
        <end position="420"/>
    </location>
</feature>
<comment type="cofactor">
    <cofactor evidence="1">
        <name>pyridoxal 5'-phosphate</name>
        <dbReference type="ChEBI" id="CHEBI:597326"/>
    </cofactor>
</comment>
<feature type="region of interest" description="Disordered" evidence="12">
    <location>
        <begin position="457"/>
        <end position="494"/>
    </location>
</feature>
<dbReference type="HAMAP" id="MF_01023">
    <property type="entry name" value="HisC_aminotrans_2"/>
    <property type="match status" value="1"/>
</dbReference>
<dbReference type="Gene3D" id="3.90.1150.10">
    <property type="entry name" value="Aspartate Aminotransferase, domain 1"/>
    <property type="match status" value="1"/>
</dbReference>
<dbReference type="InterPro" id="IPR004839">
    <property type="entry name" value="Aminotransferase_I/II_large"/>
</dbReference>
<dbReference type="SUPFAM" id="SSF53383">
    <property type="entry name" value="PLP-dependent transferases"/>
    <property type="match status" value="1"/>
</dbReference>
<protein>
    <recommendedName>
        <fullName evidence="4">histidinol-phosphate transaminase</fullName>
        <ecNumber evidence="4">2.6.1.9</ecNumber>
    </recommendedName>
    <alternativeName>
        <fullName evidence="10">Imidazole acetol-phosphate transaminase</fullName>
    </alternativeName>
</protein>
<feature type="compositionally biased region" description="Basic and acidic residues" evidence="12">
    <location>
        <begin position="659"/>
        <end position="668"/>
    </location>
</feature>
<dbReference type="PANTHER" id="PTHR42885">
    <property type="entry name" value="HISTIDINOL-PHOSPHATE AMINOTRANSFERASE-RELATED"/>
    <property type="match status" value="1"/>
</dbReference>
<dbReference type="AlphaFoldDB" id="A0A8E2JQ51"/>
<comment type="similarity">
    <text evidence="3">Belongs to the class-II pyridoxal-phosphate-dependent aminotransferase family.</text>
</comment>